<protein>
    <submittedName>
        <fullName evidence="1">Uncharacterized protein</fullName>
    </submittedName>
</protein>
<dbReference type="EMBL" id="KN445612">
    <property type="protein sequence ID" value="KHG28593.1"/>
    <property type="molecule type" value="Genomic_DNA"/>
</dbReference>
<accession>A0A0B0PQ45</accession>
<evidence type="ECO:0000313" key="1">
    <source>
        <dbReference type="EMBL" id="KHG28593.1"/>
    </source>
</evidence>
<organism evidence="1 2">
    <name type="scientific">Gossypium arboreum</name>
    <name type="common">Tree cotton</name>
    <name type="synonym">Gossypium nanking</name>
    <dbReference type="NCBI Taxonomy" id="29729"/>
    <lineage>
        <taxon>Eukaryota</taxon>
        <taxon>Viridiplantae</taxon>
        <taxon>Streptophyta</taxon>
        <taxon>Embryophyta</taxon>
        <taxon>Tracheophyta</taxon>
        <taxon>Spermatophyta</taxon>
        <taxon>Magnoliopsida</taxon>
        <taxon>eudicotyledons</taxon>
        <taxon>Gunneridae</taxon>
        <taxon>Pentapetalae</taxon>
        <taxon>rosids</taxon>
        <taxon>malvids</taxon>
        <taxon>Malvales</taxon>
        <taxon>Malvaceae</taxon>
        <taxon>Malvoideae</taxon>
        <taxon>Gossypium</taxon>
    </lineage>
</organism>
<keyword evidence="2" id="KW-1185">Reference proteome</keyword>
<dbReference type="Proteomes" id="UP000032142">
    <property type="component" value="Unassembled WGS sequence"/>
</dbReference>
<reference evidence="2" key="1">
    <citation type="submission" date="2014-09" db="EMBL/GenBank/DDBJ databases">
        <authorList>
            <person name="Mudge J."/>
            <person name="Ramaraj T."/>
            <person name="Lindquist I.E."/>
            <person name="Bharti A.K."/>
            <person name="Sundararajan A."/>
            <person name="Cameron C.T."/>
            <person name="Woodward J.E."/>
            <person name="May G.D."/>
            <person name="Brubaker C."/>
            <person name="Broadhvest J."/>
            <person name="Wilkins T.A."/>
        </authorList>
    </citation>
    <scope>NUCLEOTIDE SEQUENCE</scope>
    <source>
        <strain evidence="2">cv. AKA8401</strain>
    </source>
</reference>
<proteinExistence type="predicted"/>
<name>A0A0B0PQ45_GOSAR</name>
<sequence length="13" mass="1360">MKIKGVSLGKLSV</sequence>
<gene>
    <name evidence="1" type="ORF">F383_15472</name>
</gene>
<evidence type="ECO:0000313" key="2">
    <source>
        <dbReference type="Proteomes" id="UP000032142"/>
    </source>
</evidence>